<feature type="signal peptide" evidence="1">
    <location>
        <begin position="1"/>
        <end position="25"/>
    </location>
</feature>
<proteinExistence type="predicted"/>
<evidence type="ECO:0000313" key="2">
    <source>
        <dbReference type="EMBL" id="TYH29921.1"/>
    </source>
</evidence>
<keyword evidence="3" id="KW-1185">Reference proteome</keyword>
<dbReference type="EMBL" id="CM017688">
    <property type="protein sequence ID" value="TYH29921.1"/>
    <property type="molecule type" value="Genomic_DNA"/>
</dbReference>
<dbReference type="GO" id="GO:0006970">
    <property type="term" value="P:response to osmotic stress"/>
    <property type="evidence" value="ECO:0007669"/>
    <property type="project" value="InterPro"/>
</dbReference>
<sequence>MARLSIVLIIFLFSFIIQAPSSAEARKLMMNLQETAEALPLNKNVVVSVEQREPTPAVSFRNKDHEIVDEERLFALHLAKIDRILQSVPSPGVGH</sequence>
<evidence type="ECO:0000313" key="3">
    <source>
        <dbReference type="Proteomes" id="UP000323506"/>
    </source>
</evidence>
<dbReference type="PANTHER" id="PTHR37180">
    <property type="entry name" value="PRECURSOR OF CEP14"/>
    <property type="match status" value="1"/>
</dbReference>
<protein>
    <submittedName>
        <fullName evidence="2">Uncharacterized protein</fullName>
    </submittedName>
</protein>
<reference evidence="2 3" key="1">
    <citation type="submission" date="2019-06" db="EMBL/GenBank/DDBJ databases">
        <title>WGS assembly of Gossypium darwinii.</title>
        <authorList>
            <person name="Chen Z.J."/>
            <person name="Sreedasyam A."/>
            <person name="Ando A."/>
            <person name="Song Q."/>
            <person name="De L."/>
            <person name="Hulse-Kemp A."/>
            <person name="Ding M."/>
            <person name="Ye W."/>
            <person name="Kirkbride R."/>
            <person name="Jenkins J."/>
            <person name="Plott C."/>
            <person name="Lovell J."/>
            <person name="Lin Y.-M."/>
            <person name="Vaughn R."/>
            <person name="Liu B."/>
            <person name="Li W."/>
            <person name="Simpson S."/>
            <person name="Scheffler B."/>
            <person name="Saski C."/>
            <person name="Grover C."/>
            <person name="Hu G."/>
            <person name="Conover J."/>
            <person name="Carlson J."/>
            <person name="Shu S."/>
            <person name="Boston L."/>
            <person name="Williams M."/>
            <person name="Peterson D."/>
            <person name="Mcgee K."/>
            <person name="Jones D."/>
            <person name="Wendel J."/>
            <person name="Stelly D."/>
            <person name="Grimwood J."/>
            <person name="Schmutz J."/>
        </authorList>
    </citation>
    <scope>NUCLEOTIDE SEQUENCE [LARGE SCALE GENOMIC DNA]</scope>
    <source>
        <strain evidence="2">1808015.09</strain>
    </source>
</reference>
<gene>
    <name evidence="2" type="ORF">ES288_A01G052000v1</name>
</gene>
<dbReference type="Proteomes" id="UP000323506">
    <property type="component" value="Chromosome A01"/>
</dbReference>
<keyword evidence="1" id="KW-0732">Signal</keyword>
<organism evidence="2 3">
    <name type="scientific">Gossypium darwinii</name>
    <name type="common">Darwin's cotton</name>
    <name type="synonym">Gossypium barbadense var. darwinii</name>
    <dbReference type="NCBI Taxonomy" id="34276"/>
    <lineage>
        <taxon>Eukaryota</taxon>
        <taxon>Viridiplantae</taxon>
        <taxon>Streptophyta</taxon>
        <taxon>Embryophyta</taxon>
        <taxon>Tracheophyta</taxon>
        <taxon>Spermatophyta</taxon>
        <taxon>Magnoliopsida</taxon>
        <taxon>eudicotyledons</taxon>
        <taxon>Gunneridae</taxon>
        <taxon>Pentapetalae</taxon>
        <taxon>rosids</taxon>
        <taxon>malvids</taxon>
        <taxon>Malvales</taxon>
        <taxon>Malvaceae</taxon>
        <taxon>Malvoideae</taxon>
        <taxon>Gossypium</taxon>
    </lineage>
</organism>
<dbReference type="PANTHER" id="PTHR37180:SF4">
    <property type="entry name" value="FORMIN-LIKE PROTEIN 3"/>
    <property type="match status" value="1"/>
</dbReference>
<feature type="chain" id="PRO_5022850070" evidence="1">
    <location>
        <begin position="26"/>
        <end position="95"/>
    </location>
</feature>
<evidence type="ECO:0000256" key="1">
    <source>
        <dbReference type="SAM" id="SignalP"/>
    </source>
</evidence>
<dbReference type="AlphaFoldDB" id="A0A5D2HI83"/>
<name>A0A5D2HI83_GOSDA</name>
<dbReference type="GO" id="GO:0006995">
    <property type="term" value="P:cellular response to nitrogen starvation"/>
    <property type="evidence" value="ECO:0007669"/>
    <property type="project" value="InterPro"/>
</dbReference>
<accession>A0A5D2HI83</accession>
<dbReference type="InterPro" id="IPR038930">
    <property type="entry name" value="CEP13/CEP14"/>
</dbReference>